<reference evidence="4 5" key="1">
    <citation type="submission" date="2023-03" db="EMBL/GenBank/DDBJ databases">
        <title>Bacillus Genome Sequencing.</title>
        <authorList>
            <person name="Dunlap C."/>
        </authorList>
    </citation>
    <scope>NUCLEOTIDE SEQUENCE [LARGE SCALE GENOMIC DNA]</scope>
    <source>
        <strain evidence="4 5">BD-525</strain>
    </source>
</reference>
<keyword evidence="5" id="KW-1185">Reference proteome</keyword>
<organism evidence="4 5">
    <name type="scientific">Paenibacillus dokdonensis</name>
    <dbReference type="NCBI Taxonomy" id="2567944"/>
    <lineage>
        <taxon>Bacteria</taxon>
        <taxon>Bacillati</taxon>
        <taxon>Bacillota</taxon>
        <taxon>Bacilli</taxon>
        <taxon>Bacillales</taxon>
        <taxon>Paenibacillaceae</taxon>
        <taxon>Paenibacillus</taxon>
    </lineage>
</organism>
<feature type="transmembrane region" description="Helical" evidence="2">
    <location>
        <begin position="12"/>
        <end position="33"/>
    </location>
</feature>
<gene>
    <name evidence="4" type="ORF">P4H66_08240</name>
</gene>
<dbReference type="Gene3D" id="3.40.30.10">
    <property type="entry name" value="Glutaredoxin"/>
    <property type="match status" value="1"/>
</dbReference>
<comment type="caution">
    <text evidence="4">The sequence shown here is derived from an EMBL/GenBank/DDBJ whole genome shotgun (WGS) entry which is preliminary data.</text>
</comment>
<dbReference type="InterPro" id="IPR017937">
    <property type="entry name" value="Thioredoxin_CS"/>
</dbReference>
<dbReference type="InterPro" id="IPR000866">
    <property type="entry name" value="AhpC/TSA"/>
</dbReference>
<dbReference type="Pfam" id="PF00578">
    <property type="entry name" value="AhpC-TSA"/>
    <property type="match status" value="1"/>
</dbReference>
<dbReference type="PANTHER" id="PTHR42852">
    <property type="entry name" value="THIOL:DISULFIDE INTERCHANGE PROTEIN DSBE"/>
    <property type="match status" value="1"/>
</dbReference>
<dbReference type="InterPro" id="IPR036249">
    <property type="entry name" value="Thioredoxin-like_sf"/>
</dbReference>
<dbReference type="EMBL" id="JARLKZ010000005">
    <property type="protein sequence ID" value="MEC0239844.1"/>
    <property type="molecule type" value="Genomic_DNA"/>
</dbReference>
<protein>
    <submittedName>
        <fullName evidence="4">Redoxin domain-containing protein</fullName>
    </submittedName>
</protein>
<dbReference type="PANTHER" id="PTHR42852:SF13">
    <property type="entry name" value="PROTEIN DIPZ"/>
    <property type="match status" value="1"/>
</dbReference>
<dbReference type="SUPFAM" id="SSF52833">
    <property type="entry name" value="Thioredoxin-like"/>
    <property type="match status" value="1"/>
</dbReference>
<feature type="domain" description="Thioredoxin" evidence="3">
    <location>
        <begin position="47"/>
        <end position="184"/>
    </location>
</feature>
<keyword evidence="2" id="KW-0812">Transmembrane</keyword>
<dbReference type="Proteomes" id="UP001344632">
    <property type="component" value="Unassembled WGS sequence"/>
</dbReference>
<evidence type="ECO:0000313" key="5">
    <source>
        <dbReference type="Proteomes" id="UP001344632"/>
    </source>
</evidence>
<dbReference type="InterPro" id="IPR050553">
    <property type="entry name" value="Thioredoxin_ResA/DsbE_sf"/>
</dbReference>
<dbReference type="InterPro" id="IPR013766">
    <property type="entry name" value="Thioredoxin_domain"/>
</dbReference>
<keyword evidence="2" id="KW-0472">Membrane</keyword>
<proteinExistence type="predicted"/>
<dbReference type="RefSeq" id="WP_326087104.1">
    <property type="nucleotide sequence ID" value="NZ_JARLKZ010000005.1"/>
</dbReference>
<name>A0ABU6GJD0_9BACL</name>
<accession>A0ABU6GJD0</accession>
<dbReference type="PROSITE" id="PS00194">
    <property type="entry name" value="THIOREDOXIN_1"/>
    <property type="match status" value="1"/>
</dbReference>
<evidence type="ECO:0000256" key="1">
    <source>
        <dbReference type="ARBA" id="ARBA00023157"/>
    </source>
</evidence>
<evidence type="ECO:0000259" key="3">
    <source>
        <dbReference type="PROSITE" id="PS51352"/>
    </source>
</evidence>
<evidence type="ECO:0000256" key="2">
    <source>
        <dbReference type="SAM" id="Phobius"/>
    </source>
</evidence>
<sequence>MLKRIIKSYASYSRLLTVFIGLTAIAAFIWILALNHPIESTDETNKIMVGVAAPGFEAIDTSGRKIRISDYKGKTIIMNMWASWCPSCVKEMPLLQSVNQLSDHHVETIYVNVGESKGTVNAFLEEHKLKIPVIIDAVGKITGAYQVSALPATFIIGPSGNISRVITGEISEMDLLLNWIDEAK</sequence>
<keyword evidence="2" id="KW-1133">Transmembrane helix</keyword>
<dbReference type="PROSITE" id="PS51352">
    <property type="entry name" value="THIOREDOXIN_2"/>
    <property type="match status" value="1"/>
</dbReference>
<dbReference type="CDD" id="cd02966">
    <property type="entry name" value="TlpA_like_family"/>
    <property type="match status" value="1"/>
</dbReference>
<evidence type="ECO:0000313" key="4">
    <source>
        <dbReference type="EMBL" id="MEC0239844.1"/>
    </source>
</evidence>
<keyword evidence="1" id="KW-1015">Disulfide bond</keyword>